<keyword evidence="3 8" id="KW-1003">Cell membrane</keyword>
<evidence type="ECO:0000256" key="9">
    <source>
        <dbReference type="NCBIfam" id="TIGR00751"/>
    </source>
</evidence>
<feature type="transmembrane region" description="Helical" evidence="8">
    <location>
        <begin position="269"/>
        <end position="289"/>
    </location>
</feature>
<name>A0A3S4YYN0_9ACTO</name>
<dbReference type="Gene3D" id="1.10.357.140">
    <property type="entry name" value="UbiA prenyltransferase"/>
    <property type="match status" value="1"/>
</dbReference>
<dbReference type="InterPro" id="IPR044878">
    <property type="entry name" value="UbiA_sf"/>
</dbReference>
<dbReference type="GO" id="GO:0005886">
    <property type="term" value="C:plasma membrane"/>
    <property type="evidence" value="ECO:0007669"/>
    <property type="project" value="UniProtKB-SubCell"/>
</dbReference>
<feature type="transmembrane region" description="Helical" evidence="8">
    <location>
        <begin position="114"/>
        <end position="130"/>
    </location>
</feature>
<dbReference type="CDD" id="cd13962">
    <property type="entry name" value="PT_UbiA_UBIAD1"/>
    <property type="match status" value="1"/>
</dbReference>
<dbReference type="PANTHER" id="PTHR13929">
    <property type="entry name" value="1,4-DIHYDROXY-2-NAPHTHOATE OCTAPRENYLTRANSFERASE"/>
    <property type="match status" value="1"/>
</dbReference>
<evidence type="ECO:0000256" key="4">
    <source>
        <dbReference type="ARBA" id="ARBA00022679"/>
    </source>
</evidence>
<evidence type="ECO:0000256" key="3">
    <source>
        <dbReference type="ARBA" id="ARBA00022475"/>
    </source>
</evidence>
<dbReference type="GO" id="GO:0009234">
    <property type="term" value="P:menaquinone biosynthetic process"/>
    <property type="evidence" value="ECO:0007669"/>
    <property type="project" value="UniProtKB-UniRule"/>
</dbReference>
<dbReference type="InterPro" id="IPR004657">
    <property type="entry name" value="MenA"/>
</dbReference>
<dbReference type="UniPathway" id="UPA00079">
    <property type="reaction ID" value="UER00168"/>
</dbReference>
<dbReference type="InterPro" id="IPR000537">
    <property type="entry name" value="UbiA_prenyltransferase"/>
</dbReference>
<dbReference type="Pfam" id="PF01040">
    <property type="entry name" value="UbiA"/>
    <property type="match status" value="1"/>
</dbReference>
<dbReference type="EMBL" id="LR134476">
    <property type="protein sequence ID" value="VEI13688.1"/>
    <property type="molecule type" value="Genomic_DNA"/>
</dbReference>
<keyword evidence="6 8" id="KW-1133">Transmembrane helix</keyword>
<dbReference type="HAMAP" id="MF_01937">
    <property type="entry name" value="MenA_1"/>
    <property type="match status" value="1"/>
</dbReference>
<feature type="transmembrane region" description="Helical" evidence="8">
    <location>
        <begin position="240"/>
        <end position="257"/>
    </location>
</feature>
<keyword evidence="2 8" id="KW-0474">Menaquinone biosynthesis</keyword>
<evidence type="ECO:0000256" key="5">
    <source>
        <dbReference type="ARBA" id="ARBA00022692"/>
    </source>
</evidence>
<evidence type="ECO:0000256" key="6">
    <source>
        <dbReference type="ARBA" id="ARBA00022989"/>
    </source>
</evidence>
<keyword evidence="4 8" id="KW-0808">Transferase</keyword>
<gene>
    <name evidence="8 10" type="primary">menA</name>
    <name evidence="10" type="ORF">NCTC13354_01409</name>
</gene>
<feature type="transmembrane region" description="Helical" evidence="8">
    <location>
        <begin position="137"/>
        <end position="157"/>
    </location>
</feature>
<dbReference type="PANTHER" id="PTHR13929:SF0">
    <property type="entry name" value="UBIA PRENYLTRANSFERASE DOMAIN-CONTAINING PROTEIN 1"/>
    <property type="match status" value="1"/>
</dbReference>
<feature type="transmembrane region" description="Helical" evidence="8">
    <location>
        <begin position="216"/>
        <end position="234"/>
    </location>
</feature>
<dbReference type="KEGG" id="tbw:NCTC13354_01409"/>
<dbReference type="OrthoDB" id="9767568at2"/>
<evidence type="ECO:0000256" key="2">
    <source>
        <dbReference type="ARBA" id="ARBA00022428"/>
    </source>
</evidence>
<comment type="catalytic activity">
    <reaction evidence="8">
        <text>an all-trans-polyprenyl diphosphate + 1,4-dihydroxy-2-naphthoate + H(+) = a 2-demethylmenaquinol + CO2 + diphosphate</text>
        <dbReference type="Rhea" id="RHEA:26478"/>
        <dbReference type="Rhea" id="RHEA-COMP:9563"/>
        <dbReference type="Rhea" id="RHEA-COMP:9564"/>
        <dbReference type="ChEBI" id="CHEBI:11173"/>
        <dbReference type="ChEBI" id="CHEBI:15378"/>
        <dbReference type="ChEBI" id="CHEBI:16526"/>
        <dbReference type="ChEBI" id="CHEBI:33019"/>
        <dbReference type="ChEBI" id="CHEBI:55437"/>
        <dbReference type="ChEBI" id="CHEBI:58914"/>
        <dbReference type="EC" id="2.5.1.74"/>
    </reaction>
</comment>
<sequence>MATINDWLEGARVRTLPASVSPVLVGTGVAVMHDGASWVRALLAAGVALLLQIGVNFANDYSDGVRGTDEFRTGPPRLTGGGKASPQVVKAAAFASFALAGLVGLILVALTGQWWLIAVGAAAVIAAWFYTGGTRPYGYMGLGEVFVIIFFGYVATVGTTYTQTGTAPWEAWVGGTGVGLIACALLMVNNIRDIPTDSLSGKNTLAVRLGDRRARLAYGLMLAAATACGLTLGITHWPIAAGMVAIGLWAGLLSARVRSGLTGRDLIGVLRDTGLLELGFGVVVLLASFTA</sequence>
<feature type="transmembrane region" description="Helical" evidence="8">
    <location>
        <begin position="88"/>
        <end position="108"/>
    </location>
</feature>
<evidence type="ECO:0000313" key="10">
    <source>
        <dbReference type="EMBL" id="VEI13688.1"/>
    </source>
</evidence>
<keyword evidence="11" id="KW-1185">Reference proteome</keyword>
<dbReference type="AlphaFoldDB" id="A0A3S4YYN0"/>
<dbReference type="NCBIfam" id="NF004751">
    <property type="entry name" value="PRK06080.1-3"/>
    <property type="match status" value="1"/>
</dbReference>
<organism evidence="10 11">
    <name type="scientific">Trueperella bialowiezensis</name>
    <dbReference type="NCBI Taxonomy" id="312285"/>
    <lineage>
        <taxon>Bacteria</taxon>
        <taxon>Bacillati</taxon>
        <taxon>Actinomycetota</taxon>
        <taxon>Actinomycetes</taxon>
        <taxon>Actinomycetales</taxon>
        <taxon>Actinomycetaceae</taxon>
        <taxon>Trueperella</taxon>
    </lineage>
</organism>
<evidence type="ECO:0000256" key="1">
    <source>
        <dbReference type="ARBA" id="ARBA00004141"/>
    </source>
</evidence>
<dbReference type="GO" id="GO:0042371">
    <property type="term" value="P:vitamin K biosynthetic process"/>
    <property type="evidence" value="ECO:0007669"/>
    <property type="project" value="TreeGrafter"/>
</dbReference>
<dbReference type="RefSeq" id="WP_126416766.1">
    <property type="nucleotide sequence ID" value="NZ_LR134476.1"/>
</dbReference>
<accession>A0A3S4YYN0</accession>
<comment type="pathway">
    <text evidence="8">Quinol/quinone metabolism; menaquinone biosynthesis; menaquinol from 1,4-dihydroxy-2-naphthoate: step 1/2.</text>
</comment>
<comment type="function">
    <text evidence="8">Conversion of 1,4-dihydroxy-2-naphthoate (DHNA) to demethylmenaquinone (DMK).</text>
</comment>
<dbReference type="PIRSF" id="PIRSF005355">
    <property type="entry name" value="UBIAD1"/>
    <property type="match status" value="1"/>
</dbReference>
<dbReference type="InterPro" id="IPR026046">
    <property type="entry name" value="UBIAD1"/>
</dbReference>
<keyword evidence="7 8" id="KW-0472">Membrane</keyword>
<evidence type="ECO:0000313" key="11">
    <source>
        <dbReference type="Proteomes" id="UP000269542"/>
    </source>
</evidence>
<evidence type="ECO:0000256" key="7">
    <source>
        <dbReference type="ARBA" id="ARBA00023136"/>
    </source>
</evidence>
<dbReference type="Proteomes" id="UP000269542">
    <property type="component" value="Chromosome"/>
</dbReference>
<comment type="subcellular location">
    <subcellularLocation>
        <location evidence="8">Cell membrane</location>
        <topology evidence="8">Multi-pass membrane protein</topology>
    </subcellularLocation>
    <subcellularLocation>
        <location evidence="1">Membrane</location>
        <topology evidence="1">Multi-pass membrane protein</topology>
    </subcellularLocation>
</comment>
<evidence type="ECO:0000256" key="8">
    <source>
        <dbReference type="HAMAP-Rule" id="MF_01937"/>
    </source>
</evidence>
<protein>
    <recommendedName>
        <fullName evidence="8 9">1,4-dihydroxy-2-naphthoate octaprenyltransferase</fullName>
        <shortName evidence="8">DHNA-octaprenyltransferase</shortName>
        <ecNumber evidence="8 9">2.5.1.74</ecNumber>
    </recommendedName>
</protein>
<feature type="transmembrane region" description="Helical" evidence="8">
    <location>
        <begin position="38"/>
        <end position="58"/>
    </location>
</feature>
<dbReference type="NCBIfam" id="TIGR00751">
    <property type="entry name" value="menA"/>
    <property type="match status" value="1"/>
</dbReference>
<keyword evidence="5 8" id="KW-0812">Transmembrane</keyword>
<dbReference type="EC" id="2.5.1.74" evidence="8 9"/>
<dbReference type="GO" id="GO:0046428">
    <property type="term" value="F:1,4-dihydroxy-2-naphthoate polyprenyltransferase activity"/>
    <property type="evidence" value="ECO:0007669"/>
    <property type="project" value="UniProtKB-UniRule"/>
</dbReference>
<proteinExistence type="inferred from homology"/>
<comment type="similarity">
    <text evidence="8">Belongs to the MenA family. Type 1 subfamily.</text>
</comment>
<reference evidence="10 11" key="1">
    <citation type="submission" date="2018-12" db="EMBL/GenBank/DDBJ databases">
        <authorList>
            <consortium name="Pathogen Informatics"/>
        </authorList>
    </citation>
    <scope>NUCLEOTIDE SEQUENCE [LARGE SCALE GENOMIC DNA]</scope>
    <source>
        <strain evidence="10 11">NCTC13354</strain>
    </source>
</reference>
<feature type="transmembrane region" description="Helical" evidence="8">
    <location>
        <begin position="169"/>
        <end position="188"/>
    </location>
</feature>